<feature type="domain" description="Response regulatory" evidence="4">
    <location>
        <begin position="12"/>
        <end position="133"/>
    </location>
</feature>
<dbReference type="Gene3D" id="2.40.50.1020">
    <property type="entry name" value="LytTr DNA-binding domain"/>
    <property type="match status" value="1"/>
</dbReference>
<evidence type="ECO:0000256" key="3">
    <source>
        <dbReference type="PROSITE-ProRule" id="PRU00169"/>
    </source>
</evidence>
<dbReference type="Pfam" id="PF04397">
    <property type="entry name" value="LytTR"/>
    <property type="match status" value="1"/>
</dbReference>
<dbReference type="AlphaFoldDB" id="A0A2N5Q3H5"/>
<dbReference type="PANTHER" id="PTHR37299:SF1">
    <property type="entry name" value="STAGE 0 SPORULATION PROTEIN A HOMOLOG"/>
    <property type="match status" value="1"/>
</dbReference>
<dbReference type="EMBL" id="NIHW01000002">
    <property type="protein sequence ID" value="PLT89092.1"/>
    <property type="molecule type" value="Genomic_DNA"/>
</dbReference>
<evidence type="ECO:0000259" key="5">
    <source>
        <dbReference type="PROSITE" id="PS50930"/>
    </source>
</evidence>
<dbReference type="PROSITE" id="PS50930">
    <property type="entry name" value="HTH_LYTTR"/>
    <property type="match status" value="1"/>
</dbReference>
<protein>
    <recommendedName>
        <fullName evidence="1">Stage 0 sporulation protein A homolog</fullName>
    </recommendedName>
</protein>
<dbReference type="Gene3D" id="3.40.50.2300">
    <property type="match status" value="1"/>
</dbReference>
<feature type="domain" description="HTH LytTR-type" evidence="5">
    <location>
        <begin position="143"/>
        <end position="242"/>
    </location>
</feature>
<name>A0A2N5Q3H5_MEDGN</name>
<dbReference type="InterPro" id="IPR046947">
    <property type="entry name" value="LytR-like"/>
</dbReference>
<dbReference type="SUPFAM" id="SSF52172">
    <property type="entry name" value="CheY-like"/>
    <property type="match status" value="1"/>
</dbReference>
<dbReference type="GO" id="GO:0000156">
    <property type="term" value="F:phosphorelay response regulator activity"/>
    <property type="evidence" value="ECO:0007669"/>
    <property type="project" value="InterPro"/>
</dbReference>
<gene>
    <name evidence="6" type="ORF">CDL20_01430</name>
</gene>
<dbReference type="GO" id="GO:0003677">
    <property type="term" value="F:DNA binding"/>
    <property type="evidence" value="ECO:0007669"/>
    <property type="project" value="InterPro"/>
</dbReference>
<evidence type="ECO:0000256" key="2">
    <source>
        <dbReference type="ARBA" id="ARBA00024867"/>
    </source>
</evidence>
<sequence length="248" mass="29347">MERNRDEKIMINIAVCEDDVFLGGQIETMLYRQAETEGVAIQTEVFTSAENCLKYLREECMVDLLFLDIELGKMSGIELAERIRNELHNDYMQIVFVSSKQSYAMELFESHPLHFLVKPLDEEKFTRVFRKAVKLIDKSEETFQYKKGHSHKKVFCSEIIYFEASNREIIMHTNTENEIFYGTLKNIYPKLQKQVFFFCHKSFLVHYDKVKIFETNQLVMQNGDMIPISQGQRKAVKELQLERELRDL</sequence>
<keyword evidence="3" id="KW-0597">Phosphoprotein</keyword>
<dbReference type="SMART" id="SM00850">
    <property type="entry name" value="LytTR"/>
    <property type="match status" value="1"/>
</dbReference>
<evidence type="ECO:0000256" key="1">
    <source>
        <dbReference type="ARBA" id="ARBA00018672"/>
    </source>
</evidence>
<reference evidence="6 7" key="1">
    <citation type="journal article" date="2017" name="Genome Med.">
        <title>A novel Ruminococcus gnavus clade enriched in inflammatory bowel disease patients.</title>
        <authorList>
            <person name="Hall A.B."/>
            <person name="Yassour M."/>
            <person name="Sauk J."/>
            <person name="Garner A."/>
            <person name="Jiang X."/>
            <person name="Arthur T."/>
            <person name="Lagoudas G.K."/>
            <person name="Vatanen T."/>
            <person name="Fornelos N."/>
            <person name="Wilson R."/>
            <person name="Bertha M."/>
            <person name="Cohen M."/>
            <person name="Garber J."/>
            <person name="Khalili H."/>
            <person name="Gevers D."/>
            <person name="Ananthakrishnan A.N."/>
            <person name="Kugathasan S."/>
            <person name="Lander E.S."/>
            <person name="Blainey P."/>
            <person name="Vlamakis H."/>
            <person name="Xavier R.J."/>
            <person name="Huttenhower C."/>
        </authorList>
    </citation>
    <scope>NUCLEOTIDE SEQUENCE [LARGE SCALE GENOMIC DNA]</scope>
    <source>
        <strain evidence="6 7">RJX1128</strain>
    </source>
</reference>
<dbReference type="InterPro" id="IPR007492">
    <property type="entry name" value="LytTR_DNA-bd_dom"/>
</dbReference>
<proteinExistence type="predicted"/>
<dbReference type="InterPro" id="IPR011006">
    <property type="entry name" value="CheY-like_superfamily"/>
</dbReference>
<evidence type="ECO:0000259" key="4">
    <source>
        <dbReference type="PROSITE" id="PS50110"/>
    </source>
</evidence>
<feature type="modified residue" description="4-aspartylphosphate" evidence="3">
    <location>
        <position position="68"/>
    </location>
</feature>
<organism evidence="6 7">
    <name type="scientific">Mediterraneibacter gnavus</name>
    <name type="common">Ruminococcus gnavus</name>
    <dbReference type="NCBI Taxonomy" id="33038"/>
    <lineage>
        <taxon>Bacteria</taxon>
        <taxon>Bacillati</taxon>
        <taxon>Bacillota</taxon>
        <taxon>Clostridia</taxon>
        <taxon>Lachnospirales</taxon>
        <taxon>Lachnospiraceae</taxon>
        <taxon>Mediterraneibacter</taxon>
    </lineage>
</organism>
<evidence type="ECO:0000313" key="6">
    <source>
        <dbReference type="EMBL" id="PLT89092.1"/>
    </source>
</evidence>
<dbReference type="InterPro" id="IPR001789">
    <property type="entry name" value="Sig_transdc_resp-reg_receiver"/>
</dbReference>
<dbReference type="RefSeq" id="WP_101881865.1">
    <property type="nucleotide sequence ID" value="NZ_CAXSWW010000007.1"/>
</dbReference>
<dbReference type="SMART" id="SM00448">
    <property type="entry name" value="REC"/>
    <property type="match status" value="1"/>
</dbReference>
<accession>A0A2N5Q3H5</accession>
<dbReference type="Pfam" id="PF00072">
    <property type="entry name" value="Response_reg"/>
    <property type="match status" value="1"/>
</dbReference>
<dbReference type="Proteomes" id="UP000234840">
    <property type="component" value="Unassembled WGS sequence"/>
</dbReference>
<evidence type="ECO:0000313" key="7">
    <source>
        <dbReference type="Proteomes" id="UP000234840"/>
    </source>
</evidence>
<comment type="function">
    <text evidence="2">May play the central regulatory role in sporulation. It may be an element of the effector pathway responsible for the activation of sporulation genes in response to nutritional stress. Spo0A may act in concert with spo0H (a sigma factor) to control the expression of some genes that are critical to the sporulation process.</text>
</comment>
<dbReference type="PANTHER" id="PTHR37299">
    <property type="entry name" value="TRANSCRIPTIONAL REGULATOR-RELATED"/>
    <property type="match status" value="1"/>
</dbReference>
<dbReference type="PROSITE" id="PS50110">
    <property type="entry name" value="RESPONSE_REGULATORY"/>
    <property type="match status" value="1"/>
</dbReference>
<comment type="caution">
    <text evidence="6">The sequence shown here is derived from an EMBL/GenBank/DDBJ whole genome shotgun (WGS) entry which is preliminary data.</text>
</comment>